<accession>A0ACB8EU67</accession>
<evidence type="ECO:0000313" key="1">
    <source>
        <dbReference type="EMBL" id="KAH7996100.1"/>
    </source>
</evidence>
<evidence type="ECO:0000313" key="2">
    <source>
        <dbReference type="Proteomes" id="UP000827872"/>
    </source>
</evidence>
<comment type="caution">
    <text evidence="1">The sequence shown here is derived from an EMBL/GenBank/DDBJ whole genome shotgun (WGS) entry which is preliminary data.</text>
</comment>
<gene>
    <name evidence="1" type="ORF">K3G42_001014</name>
</gene>
<protein>
    <submittedName>
        <fullName evidence="1">Uncharacterized protein</fullName>
    </submittedName>
</protein>
<organism evidence="1 2">
    <name type="scientific">Sphaerodactylus townsendi</name>
    <dbReference type="NCBI Taxonomy" id="933632"/>
    <lineage>
        <taxon>Eukaryota</taxon>
        <taxon>Metazoa</taxon>
        <taxon>Chordata</taxon>
        <taxon>Craniata</taxon>
        <taxon>Vertebrata</taxon>
        <taxon>Euteleostomi</taxon>
        <taxon>Lepidosauria</taxon>
        <taxon>Squamata</taxon>
        <taxon>Bifurcata</taxon>
        <taxon>Gekkota</taxon>
        <taxon>Sphaerodactylidae</taxon>
        <taxon>Sphaerodactylus</taxon>
    </lineage>
</organism>
<dbReference type="Proteomes" id="UP000827872">
    <property type="component" value="Linkage Group LG15"/>
</dbReference>
<reference evidence="1" key="1">
    <citation type="submission" date="2021-08" db="EMBL/GenBank/DDBJ databases">
        <title>The first chromosome-level gecko genome reveals the dynamic sex chromosomes of Neotropical dwarf geckos (Sphaerodactylidae: Sphaerodactylus).</title>
        <authorList>
            <person name="Pinto B.J."/>
            <person name="Keating S.E."/>
            <person name="Gamble T."/>
        </authorList>
    </citation>
    <scope>NUCLEOTIDE SEQUENCE</scope>
    <source>
        <strain evidence="1">TG3544</strain>
    </source>
</reference>
<name>A0ACB8EU67_9SAUR</name>
<sequence>MSAGLTDDEDIKVLLKGSLLWKIKGRQQQKQRLHRLQNDGMNIWFETRFKRAHSKHVFSILHIESVLAEGFQSEGLKIWRSPSRAPVLHSRFLRAKRKNLDLAAQTAEEAQRSLALEQGSSSWFSPSRIGVHQNRKHFLAGICLPGPFLTSVSTWIPDILKRADKNKDNKMSFKGDQKHAAMINIDMSDL</sequence>
<keyword evidence="2" id="KW-1185">Reference proteome</keyword>
<dbReference type="EMBL" id="CM037628">
    <property type="protein sequence ID" value="KAH7996100.1"/>
    <property type="molecule type" value="Genomic_DNA"/>
</dbReference>
<proteinExistence type="predicted"/>